<dbReference type="AlphaFoldDB" id="A0AAU8LS41"/>
<dbReference type="NCBIfam" id="NF047832">
    <property type="entry name" value="caspase_w_EACC1"/>
    <property type="match status" value="1"/>
</dbReference>
<dbReference type="PANTHER" id="PTHR22576:SF37">
    <property type="entry name" value="MUCOSA-ASSOCIATED LYMPHOID TISSUE LYMPHOMA TRANSLOCATION PROTEIN 1"/>
    <property type="match status" value="1"/>
</dbReference>
<proteinExistence type="predicted"/>
<dbReference type="InterPro" id="IPR011600">
    <property type="entry name" value="Pept_C14_caspase"/>
</dbReference>
<dbReference type="InterPro" id="IPR029030">
    <property type="entry name" value="Caspase-like_dom_sf"/>
</dbReference>
<gene>
    <name evidence="2" type="ORF">Q3M24_15610</name>
</gene>
<accession>A0AAU8LS41</accession>
<reference evidence="2" key="2">
    <citation type="submission" date="2024-06" db="EMBL/GenBank/DDBJ databases">
        <authorList>
            <person name="Plum-Jensen L.E."/>
            <person name="Schramm A."/>
            <person name="Marshall I.P.G."/>
        </authorList>
    </citation>
    <scope>NUCLEOTIDE SEQUENCE</scope>
    <source>
        <strain evidence="2">Rat1</strain>
    </source>
</reference>
<dbReference type="EMBL" id="CP159373">
    <property type="protein sequence ID" value="XCN71726.1"/>
    <property type="molecule type" value="Genomic_DNA"/>
</dbReference>
<dbReference type="SUPFAM" id="SSF52129">
    <property type="entry name" value="Caspase-like"/>
    <property type="match status" value="1"/>
</dbReference>
<dbReference type="PROSITE" id="PS00018">
    <property type="entry name" value="EF_HAND_1"/>
    <property type="match status" value="1"/>
</dbReference>
<name>A0AAU8LS41_9BACT</name>
<organism evidence="2">
    <name type="scientific">Candidatus Electrothrix aestuarii</name>
    <dbReference type="NCBI Taxonomy" id="3062594"/>
    <lineage>
        <taxon>Bacteria</taxon>
        <taxon>Pseudomonadati</taxon>
        <taxon>Thermodesulfobacteriota</taxon>
        <taxon>Desulfobulbia</taxon>
        <taxon>Desulfobulbales</taxon>
        <taxon>Desulfobulbaceae</taxon>
        <taxon>Candidatus Electrothrix</taxon>
    </lineage>
</organism>
<evidence type="ECO:0000259" key="1">
    <source>
        <dbReference type="Pfam" id="PF00656"/>
    </source>
</evidence>
<dbReference type="PANTHER" id="PTHR22576">
    <property type="entry name" value="MUCOSA ASSOCIATED LYMPHOID TISSUE LYMPHOMA TRANSLOCATION PROTEIN 1/PARACASPASE"/>
    <property type="match status" value="1"/>
</dbReference>
<reference evidence="2" key="1">
    <citation type="journal article" date="2024" name="Syst. Appl. Microbiol.">
        <title>First single-strain enrichments of Electrothrix cable bacteria, description of E. aestuarii sp. nov. and E. rattekaaiensis sp. nov., and proposal of a cable bacteria taxonomy following the rules of the SeqCode.</title>
        <authorList>
            <person name="Plum-Jensen L.E."/>
            <person name="Schramm A."/>
            <person name="Marshall I.P.G."/>
        </authorList>
    </citation>
    <scope>NUCLEOTIDE SEQUENCE</scope>
    <source>
        <strain evidence="2">Rat1</strain>
    </source>
</reference>
<protein>
    <submittedName>
        <fullName evidence="2">Caspase family protein</fullName>
    </submittedName>
</protein>
<sequence length="372" mass="40745">MAETAEKRYAILIASSSYPKEPGLKDLRCPENDVDALDAVLRSPDFGGFSKTFVFKNRPNHEVLERIETVLGEAGRHDLVLIYFSGHGKLNPAGQLCLATANTKLRALGSTSIPVGSIKSYFDHSASRKKIFLLDCCYSGAVGKDFTRGGVDDQLQLVSRGQGTFIMTASTGIEVAVEKEGDEHGLFTKHLVQGIRSGEADMNEDGLVDMQELYEYVHEKVREEGAQKPMQWGLGVKGSMIIAKSGRVAKEKRRQELRAKLYELAAQGLLSDGIVSAAVHVISLPDKEMTAKDRECLQLIEQLTDERISVGNFVECWVKTCLSNESEQKGVWSGSPYASNSDFAWSVSFNDGLSGALNRSSNVAFRLVRGGQ</sequence>
<dbReference type="Pfam" id="PF00656">
    <property type="entry name" value="Peptidase_C14"/>
    <property type="match status" value="1"/>
</dbReference>
<dbReference type="GO" id="GO:0006508">
    <property type="term" value="P:proteolysis"/>
    <property type="evidence" value="ECO:0007669"/>
    <property type="project" value="InterPro"/>
</dbReference>
<evidence type="ECO:0000313" key="2">
    <source>
        <dbReference type="EMBL" id="XCN71726.1"/>
    </source>
</evidence>
<dbReference type="KEGG" id="eaj:Q3M24_15610"/>
<dbReference type="InterPro" id="IPR052039">
    <property type="entry name" value="Caspase-related_regulators"/>
</dbReference>
<dbReference type="InterPro" id="IPR018247">
    <property type="entry name" value="EF_Hand_1_Ca_BS"/>
</dbReference>
<dbReference type="Gene3D" id="3.40.50.1460">
    <property type="match status" value="1"/>
</dbReference>
<feature type="domain" description="Peptidase C14 caspase" evidence="1">
    <location>
        <begin position="7"/>
        <end position="230"/>
    </location>
</feature>
<dbReference type="GO" id="GO:0004197">
    <property type="term" value="F:cysteine-type endopeptidase activity"/>
    <property type="evidence" value="ECO:0007669"/>
    <property type="project" value="InterPro"/>
</dbReference>